<name>Q8EV36_MALP2</name>
<evidence type="ECO:0000313" key="3">
    <source>
        <dbReference type="EMBL" id="BAC44525.1"/>
    </source>
</evidence>
<protein>
    <submittedName>
        <fullName evidence="3">Conserved hypothetical</fullName>
    </submittedName>
</protein>
<feature type="domain" description="DUF4143" evidence="2">
    <location>
        <begin position="222"/>
        <end position="377"/>
    </location>
</feature>
<dbReference type="eggNOG" id="COG1373">
    <property type="taxonomic scope" value="Bacteria"/>
</dbReference>
<accession>Q8EV36</accession>
<dbReference type="InterPro" id="IPR025420">
    <property type="entry name" value="DUF4143"/>
</dbReference>
<dbReference type="InterPro" id="IPR041682">
    <property type="entry name" value="AAA_14"/>
</dbReference>
<keyword evidence="4" id="KW-1185">Reference proteome</keyword>
<dbReference type="HOGENOM" id="CLU_041527_4_1_14"/>
<feature type="domain" description="AAA" evidence="1">
    <location>
        <begin position="26"/>
        <end position="144"/>
    </location>
</feature>
<dbReference type="PANTHER" id="PTHR43566">
    <property type="entry name" value="CONSERVED PROTEIN"/>
    <property type="match status" value="1"/>
</dbReference>
<proteinExistence type="predicted"/>
<dbReference type="SUPFAM" id="SSF52540">
    <property type="entry name" value="P-loop containing nucleoside triphosphate hydrolases"/>
    <property type="match status" value="1"/>
</dbReference>
<dbReference type="AlphaFoldDB" id="Q8EV36"/>
<dbReference type="InterPro" id="IPR027417">
    <property type="entry name" value="P-loop_NTPase"/>
</dbReference>
<gene>
    <name evidence="3" type="ordered locus">MYPE7310</name>
</gene>
<organism evidence="3 4">
    <name type="scientific">Malacoplasma penetrans (strain HF-2)</name>
    <name type="common">Mycoplasma penetrans</name>
    <dbReference type="NCBI Taxonomy" id="272633"/>
    <lineage>
        <taxon>Bacteria</taxon>
        <taxon>Bacillati</taxon>
        <taxon>Mycoplasmatota</taxon>
        <taxon>Mycoplasmoidales</taxon>
        <taxon>Mycoplasmoidaceae</taxon>
        <taxon>Malacoplasma</taxon>
    </lineage>
</organism>
<evidence type="ECO:0000259" key="1">
    <source>
        <dbReference type="Pfam" id="PF13173"/>
    </source>
</evidence>
<dbReference type="EMBL" id="BA000026">
    <property type="protein sequence ID" value="BAC44525.1"/>
    <property type="molecule type" value="Genomic_DNA"/>
</dbReference>
<dbReference type="RefSeq" id="WP_011077554.1">
    <property type="nucleotide sequence ID" value="NC_004432.1"/>
</dbReference>
<evidence type="ECO:0000259" key="2">
    <source>
        <dbReference type="Pfam" id="PF13635"/>
    </source>
</evidence>
<dbReference type="Pfam" id="PF13173">
    <property type="entry name" value="AAA_14"/>
    <property type="match status" value="1"/>
</dbReference>
<dbReference type="KEGG" id="mpe:MYPE7310"/>
<sequence>MQNREFIYKKRIIDDVIDFYSNISGAIYLRGPKWVGKTTTAKQHSKTVYELGVKPFRDAFISKYNFDYLEVFKSPKPILFDEWQEFPQIWDDIRGDIDRNFGSPNQYFLTGSKEISPETRKEFIHHSGIGRIHDLIMRPMSLYESGESNGSISLLSLFDPSFKITGIKSELSNKDLIFATCRGGWPSSLSLKKEYALNVVETIVSSTVNGKTFLEENESNQYTDPEIMNKILRIYSRNVSTLTKNQTMLNDLNSDDFNLSRTTFNKYKNILIDSYLIEEASSWSSSIRSKTNVISTPKKLFVDHSIGIQALNLSPQKLEERPIDYGIFFENLCIRDLRIYSSKQNGKVYYYKDRYGLEADAVLTLKDGRYALIEIKLGFNSALNACEQLLKLKNKIIEHNKNVKDKSHLMDLPSALIVLHSGQDALTYKENIHIVPIGCLKD</sequence>
<dbReference type="Proteomes" id="UP000002522">
    <property type="component" value="Chromosome"/>
</dbReference>
<reference evidence="3 4" key="1">
    <citation type="journal article" date="2002" name="Nucleic Acids Res.">
        <title>The complete genomic sequence of Mycoplasma penetrans, an intracellular bacterial pathogen in humans.</title>
        <authorList>
            <person name="Sasaki Y."/>
            <person name="Ishikawa J."/>
            <person name="Yamashita A."/>
            <person name="Oshima K."/>
            <person name="Kenri T."/>
            <person name="Furuya K."/>
            <person name="Yoshino C."/>
            <person name="Horino A."/>
            <person name="Shiba T."/>
            <person name="Sasaki T."/>
            <person name="Hattori M."/>
        </authorList>
    </citation>
    <scope>NUCLEOTIDE SEQUENCE [LARGE SCALE GENOMIC DNA]</scope>
    <source>
        <strain evidence="3 4">HF-2</strain>
    </source>
</reference>
<dbReference type="PANTHER" id="PTHR43566:SF2">
    <property type="entry name" value="DUF4143 DOMAIN-CONTAINING PROTEIN"/>
    <property type="match status" value="1"/>
</dbReference>
<dbReference type="InParanoid" id="Q8EV36"/>
<dbReference type="Pfam" id="PF13635">
    <property type="entry name" value="DUF4143"/>
    <property type="match status" value="1"/>
</dbReference>
<evidence type="ECO:0000313" key="4">
    <source>
        <dbReference type="Proteomes" id="UP000002522"/>
    </source>
</evidence>